<keyword evidence="7 11" id="KW-0332">GMP biosynthesis</keyword>
<dbReference type="GO" id="GO:0005524">
    <property type="term" value="F:ATP binding"/>
    <property type="evidence" value="ECO:0007669"/>
    <property type="project" value="UniProtKB-UniRule"/>
</dbReference>
<name>A0A1M7JS49_9RHOB</name>
<dbReference type="RefSeq" id="WP_073068519.1">
    <property type="nucleotide sequence ID" value="NZ_FRCK01000013.1"/>
</dbReference>
<dbReference type="Gene3D" id="3.40.50.620">
    <property type="entry name" value="HUPs"/>
    <property type="match status" value="1"/>
</dbReference>
<dbReference type="Gene3D" id="3.40.50.880">
    <property type="match status" value="1"/>
</dbReference>
<dbReference type="InterPro" id="IPR025777">
    <property type="entry name" value="GMPS_ATP_PPase_dom"/>
</dbReference>
<dbReference type="SUPFAM" id="SSF52402">
    <property type="entry name" value="Adenine nucleotide alpha hydrolases-like"/>
    <property type="match status" value="1"/>
</dbReference>
<keyword evidence="10 11" id="KW-0315">Glutamine amidotransferase</keyword>
<dbReference type="CDD" id="cd01997">
    <property type="entry name" value="GMP_synthase_C"/>
    <property type="match status" value="1"/>
</dbReference>
<evidence type="ECO:0000256" key="10">
    <source>
        <dbReference type="ARBA" id="ARBA00022962"/>
    </source>
</evidence>
<dbReference type="PROSITE" id="PS51273">
    <property type="entry name" value="GATASE_TYPE_1"/>
    <property type="match status" value="1"/>
</dbReference>
<dbReference type="OrthoDB" id="9802219at2"/>
<dbReference type="PRINTS" id="PR00096">
    <property type="entry name" value="GATASE"/>
</dbReference>
<sequence length="519" mass="57183">MTQHQRLLIIDFGSQVTQLIARRLRELGVFCEIRPYQSVTDAELRETPPQAVILSGGPDSVTRDGSPRAPQALFQLGVPVLGICYGQQVMMEQLGGRVEVGHHAEYGRAFVSPAPGHALDGIFAGLFQDGREEVWMSHGDRVTALAPGFQVIGTSANAPFAMIADEARRFYAVQFHPEVHHSPNGRILLENFVRLAGFTGDWTMAGYRDEAIRRIREQVGDGKVICGLSGGVDSSVAAVLIHEAIGDQLTCVFVDHGLLRQGEAEEVVTMFRDNYNIPLVHADESELFLGALKGVSDPETKRKTIGRLFIDVFQKHAAEVGGAEFLAQGTLYPDVIESVSFSGGPSVTIKSHHNVGGLPEKMGLKLVEPLRELFKDEVRALGRELGLPERFIGRHPFPGPGLAIRCPGEITREKLEILRRADAVYIDQIRRHGLYDDIWQAFVAILPVRTVGVMGDSRTYDYACALRAVTSVDGMTADYYPFTHEFLGETATRIINEVKGINRVTYDITSKPPGTIEWE</sequence>
<dbReference type="AlphaFoldDB" id="A0A1M7JS49"/>
<dbReference type="GO" id="GO:0003921">
    <property type="term" value="F:GMP synthase activity"/>
    <property type="evidence" value="ECO:0007669"/>
    <property type="project" value="InterPro"/>
</dbReference>
<dbReference type="Pfam" id="PF02540">
    <property type="entry name" value="NAD_synthase"/>
    <property type="match status" value="1"/>
</dbReference>
<dbReference type="SUPFAM" id="SSF54810">
    <property type="entry name" value="GMP synthetase C-terminal dimerisation domain"/>
    <property type="match status" value="1"/>
</dbReference>
<dbReference type="PANTHER" id="PTHR11922:SF2">
    <property type="entry name" value="GMP SYNTHASE [GLUTAMINE-HYDROLYZING]"/>
    <property type="match status" value="1"/>
</dbReference>
<evidence type="ECO:0000256" key="12">
    <source>
        <dbReference type="PROSITE-ProRule" id="PRU00886"/>
    </source>
</evidence>
<dbReference type="EC" id="6.3.5.2" evidence="3 11"/>
<comment type="catalytic activity">
    <reaction evidence="11">
        <text>XMP + L-glutamine + ATP + H2O = GMP + L-glutamate + AMP + diphosphate + 2 H(+)</text>
        <dbReference type="Rhea" id="RHEA:11680"/>
        <dbReference type="ChEBI" id="CHEBI:15377"/>
        <dbReference type="ChEBI" id="CHEBI:15378"/>
        <dbReference type="ChEBI" id="CHEBI:29985"/>
        <dbReference type="ChEBI" id="CHEBI:30616"/>
        <dbReference type="ChEBI" id="CHEBI:33019"/>
        <dbReference type="ChEBI" id="CHEBI:57464"/>
        <dbReference type="ChEBI" id="CHEBI:58115"/>
        <dbReference type="ChEBI" id="CHEBI:58359"/>
        <dbReference type="ChEBI" id="CHEBI:456215"/>
        <dbReference type="EC" id="6.3.5.2"/>
    </reaction>
</comment>
<dbReference type="InterPro" id="IPR017926">
    <property type="entry name" value="GATASE"/>
</dbReference>
<dbReference type="FunFam" id="3.40.50.880:FF:000001">
    <property type="entry name" value="GMP synthase [glutamine-hydrolyzing]"/>
    <property type="match status" value="1"/>
</dbReference>
<dbReference type="GO" id="GO:0005829">
    <property type="term" value="C:cytosol"/>
    <property type="evidence" value="ECO:0007669"/>
    <property type="project" value="TreeGrafter"/>
</dbReference>
<evidence type="ECO:0000256" key="7">
    <source>
        <dbReference type="ARBA" id="ARBA00022749"/>
    </source>
</evidence>
<dbReference type="SUPFAM" id="SSF52317">
    <property type="entry name" value="Class I glutamine amidotransferase-like"/>
    <property type="match status" value="1"/>
</dbReference>
<dbReference type="EMBL" id="FRCK01000013">
    <property type="protein sequence ID" value="SHM55533.1"/>
    <property type="molecule type" value="Genomic_DNA"/>
</dbReference>
<organism evidence="14 15">
    <name type="scientific">Paracoccus solventivorans</name>
    <dbReference type="NCBI Taxonomy" id="53463"/>
    <lineage>
        <taxon>Bacteria</taxon>
        <taxon>Pseudomonadati</taxon>
        <taxon>Pseudomonadota</taxon>
        <taxon>Alphaproteobacteria</taxon>
        <taxon>Rhodobacterales</taxon>
        <taxon>Paracoccaceae</taxon>
        <taxon>Paracoccus</taxon>
    </lineage>
</organism>
<keyword evidence="15" id="KW-1185">Reference proteome</keyword>
<evidence type="ECO:0000256" key="4">
    <source>
        <dbReference type="ARBA" id="ARBA00021562"/>
    </source>
</evidence>
<reference evidence="15" key="1">
    <citation type="submission" date="2016-11" db="EMBL/GenBank/DDBJ databases">
        <authorList>
            <person name="Varghese N."/>
            <person name="Submissions S."/>
        </authorList>
    </citation>
    <scope>NUCLEOTIDE SEQUENCE [LARGE SCALE GENOMIC DNA]</scope>
    <source>
        <strain evidence="15">DSM 6637</strain>
    </source>
</reference>
<evidence type="ECO:0000256" key="6">
    <source>
        <dbReference type="ARBA" id="ARBA00022741"/>
    </source>
</evidence>
<dbReference type="Pfam" id="PF00958">
    <property type="entry name" value="GMP_synt_C"/>
    <property type="match status" value="1"/>
</dbReference>
<comment type="function">
    <text evidence="1 11">Catalyzes the synthesis of GMP from XMP.</text>
</comment>
<evidence type="ECO:0000256" key="9">
    <source>
        <dbReference type="ARBA" id="ARBA00022840"/>
    </source>
</evidence>
<evidence type="ECO:0000313" key="14">
    <source>
        <dbReference type="EMBL" id="SHM55533.1"/>
    </source>
</evidence>
<dbReference type="InterPro" id="IPR022955">
    <property type="entry name" value="GMP_synthase"/>
</dbReference>
<feature type="active site" evidence="11">
    <location>
        <position position="176"/>
    </location>
</feature>
<dbReference type="HAMAP" id="MF_00344">
    <property type="entry name" value="GMP_synthase"/>
    <property type="match status" value="1"/>
</dbReference>
<dbReference type="NCBIfam" id="NF000848">
    <property type="entry name" value="PRK00074.1"/>
    <property type="match status" value="1"/>
</dbReference>
<dbReference type="UniPathway" id="UPA00189">
    <property type="reaction ID" value="UER00296"/>
</dbReference>
<dbReference type="Gene3D" id="3.30.300.10">
    <property type="match status" value="1"/>
</dbReference>
<evidence type="ECO:0000259" key="13">
    <source>
        <dbReference type="PROSITE" id="PS51553"/>
    </source>
</evidence>
<keyword evidence="9 11" id="KW-0067">ATP-binding</keyword>
<comment type="pathway">
    <text evidence="2 11">Purine metabolism; GMP biosynthesis; GMP from XMP (L-Gln route): step 1/1.</text>
</comment>
<dbReference type="PANTHER" id="PTHR11922">
    <property type="entry name" value="GMP SYNTHASE-RELATED"/>
    <property type="match status" value="1"/>
</dbReference>
<dbReference type="NCBIfam" id="TIGR00888">
    <property type="entry name" value="guaA_Nterm"/>
    <property type="match status" value="1"/>
</dbReference>
<evidence type="ECO:0000313" key="15">
    <source>
        <dbReference type="Proteomes" id="UP000184444"/>
    </source>
</evidence>
<keyword evidence="8 11" id="KW-0658">Purine biosynthesis</keyword>
<evidence type="ECO:0000256" key="8">
    <source>
        <dbReference type="ARBA" id="ARBA00022755"/>
    </source>
</evidence>
<dbReference type="InterPro" id="IPR022310">
    <property type="entry name" value="NAD/GMP_synthase"/>
</dbReference>
<dbReference type="InterPro" id="IPR004739">
    <property type="entry name" value="GMP_synth_GATase"/>
</dbReference>
<dbReference type="Pfam" id="PF00117">
    <property type="entry name" value="GATase"/>
    <property type="match status" value="1"/>
</dbReference>
<evidence type="ECO:0000256" key="3">
    <source>
        <dbReference type="ARBA" id="ARBA00012746"/>
    </source>
</evidence>
<dbReference type="InterPro" id="IPR029062">
    <property type="entry name" value="Class_I_gatase-like"/>
</dbReference>
<dbReference type="FunFam" id="3.30.300.10:FF:000002">
    <property type="entry name" value="GMP synthase [glutamine-hydrolyzing]"/>
    <property type="match status" value="1"/>
</dbReference>
<feature type="active site" evidence="11">
    <location>
        <position position="178"/>
    </location>
</feature>
<dbReference type="InterPro" id="IPR001674">
    <property type="entry name" value="GMP_synth_C"/>
</dbReference>
<proteinExistence type="inferred from homology"/>
<feature type="binding site" evidence="12">
    <location>
        <begin position="229"/>
        <end position="235"/>
    </location>
    <ligand>
        <name>ATP</name>
        <dbReference type="ChEBI" id="CHEBI:30616"/>
    </ligand>
</feature>
<protein>
    <recommendedName>
        <fullName evidence="4 11">GMP synthase [glutamine-hydrolyzing]</fullName>
        <ecNumber evidence="3 11">6.3.5.2</ecNumber>
    </recommendedName>
    <alternativeName>
        <fullName evidence="11">GMP synthetase</fullName>
    </alternativeName>
    <alternativeName>
        <fullName evidence="11">Glutamine amidotransferase</fullName>
    </alternativeName>
</protein>
<evidence type="ECO:0000256" key="1">
    <source>
        <dbReference type="ARBA" id="ARBA00002332"/>
    </source>
</evidence>
<evidence type="ECO:0000256" key="2">
    <source>
        <dbReference type="ARBA" id="ARBA00005153"/>
    </source>
</evidence>
<keyword evidence="6 11" id="KW-0547">Nucleotide-binding</keyword>
<keyword evidence="5 11" id="KW-0436">Ligase</keyword>
<dbReference type="CDD" id="cd01742">
    <property type="entry name" value="GATase1_GMP_Synthase"/>
    <property type="match status" value="1"/>
</dbReference>
<comment type="subunit">
    <text evidence="11">Homodimer.</text>
</comment>
<feature type="domain" description="GMPS ATP-PPase" evidence="13">
    <location>
        <begin position="202"/>
        <end position="394"/>
    </location>
</feature>
<evidence type="ECO:0000256" key="11">
    <source>
        <dbReference type="HAMAP-Rule" id="MF_00344"/>
    </source>
</evidence>
<evidence type="ECO:0000256" key="5">
    <source>
        <dbReference type="ARBA" id="ARBA00022598"/>
    </source>
</evidence>
<feature type="active site" description="Nucleophile" evidence="11">
    <location>
        <position position="84"/>
    </location>
</feature>
<dbReference type="InterPro" id="IPR014729">
    <property type="entry name" value="Rossmann-like_a/b/a_fold"/>
</dbReference>
<dbReference type="PROSITE" id="PS51553">
    <property type="entry name" value="GMPS_ATP_PPASE"/>
    <property type="match status" value="1"/>
</dbReference>
<accession>A0A1M7JS49</accession>
<dbReference type="Proteomes" id="UP000184444">
    <property type="component" value="Unassembled WGS sequence"/>
</dbReference>
<dbReference type="PRINTS" id="PR00097">
    <property type="entry name" value="ANTSNTHASEII"/>
</dbReference>
<dbReference type="NCBIfam" id="TIGR00884">
    <property type="entry name" value="guaA_Cterm"/>
    <property type="match status" value="1"/>
</dbReference>
<gene>
    <name evidence="11" type="primary">guaA</name>
    <name evidence="14" type="ORF">SAMN05444389_11361</name>
</gene>
<dbReference type="STRING" id="53463.SAMN05444389_11361"/>
<dbReference type="FunFam" id="3.40.50.620:FF:000001">
    <property type="entry name" value="GMP synthase [glutamine-hydrolyzing]"/>
    <property type="match status" value="1"/>
</dbReference>